<evidence type="ECO:0000256" key="1">
    <source>
        <dbReference type="ARBA" id="ARBA00004651"/>
    </source>
</evidence>
<feature type="domain" description="ABC transmembrane type-1" evidence="8">
    <location>
        <begin position="75"/>
        <end position="267"/>
    </location>
</feature>
<comment type="similarity">
    <text evidence="7">Belongs to the binding-protein-dependent transport system permease family.</text>
</comment>
<dbReference type="CDD" id="cd06261">
    <property type="entry name" value="TM_PBP2"/>
    <property type="match status" value="1"/>
</dbReference>
<feature type="transmembrane region" description="Helical" evidence="7">
    <location>
        <begin position="243"/>
        <end position="266"/>
    </location>
</feature>
<reference evidence="9" key="2">
    <citation type="journal article" date="2021" name="PeerJ">
        <title>Extensive microbial diversity within the chicken gut microbiome revealed by metagenomics and culture.</title>
        <authorList>
            <person name="Gilroy R."/>
            <person name="Ravi A."/>
            <person name="Getino M."/>
            <person name="Pursley I."/>
            <person name="Horton D.L."/>
            <person name="Alikhan N.F."/>
            <person name="Baker D."/>
            <person name="Gharbi K."/>
            <person name="Hall N."/>
            <person name="Watson M."/>
            <person name="Adriaenssens E.M."/>
            <person name="Foster-Nyarko E."/>
            <person name="Jarju S."/>
            <person name="Secka A."/>
            <person name="Antonio M."/>
            <person name="Oren A."/>
            <person name="Chaudhuri R.R."/>
            <person name="La Ragione R."/>
            <person name="Hildebrand F."/>
            <person name="Pallen M.J."/>
        </authorList>
    </citation>
    <scope>NUCLEOTIDE SEQUENCE</scope>
    <source>
        <strain evidence="9">ChiGjej1B1-22543</strain>
    </source>
</reference>
<keyword evidence="4 7" id="KW-0812">Transmembrane</keyword>
<dbReference type="SUPFAM" id="SSF161098">
    <property type="entry name" value="MetI-like"/>
    <property type="match status" value="1"/>
</dbReference>
<evidence type="ECO:0000313" key="9">
    <source>
        <dbReference type="EMBL" id="HIU45166.1"/>
    </source>
</evidence>
<reference evidence="9" key="1">
    <citation type="submission" date="2020-10" db="EMBL/GenBank/DDBJ databases">
        <authorList>
            <person name="Gilroy R."/>
        </authorList>
    </citation>
    <scope>NUCLEOTIDE SEQUENCE</scope>
    <source>
        <strain evidence="9">ChiGjej1B1-22543</strain>
    </source>
</reference>
<keyword evidence="6 7" id="KW-0472">Membrane</keyword>
<dbReference type="Proteomes" id="UP000824070">
    <property type="component" value="Unassembled WGS sequence"/>
</dbReference>
<gene>
    <name evidence="9" type="ORF">IAC52_02585</name>
</gene>
<evidence type="ECO:0000256" key="6">
    <source>
        <dbReference type="ARBA" id="ARBA00023136"/>
    </source>
</evidence>
<dbReference type="PROSITE" id="PS50928">
    <property type="entry name" value="ABC_TM1"/>
    <property type="match status" value="1"/>
</dbReference>
<dbReference type="GO" id="GO:0005886">
    <property type="term" value="C:plasma membrane"/>
    <property type="evidence" value="ECO:0007669"/>
    <property type="project" value="UniProtKB-SubCell"/>
</dbReference>
<comment type="subcellular location">
    <subcellularLocation>
        <location evidence="1 7">Cell membrane</location>
        <topology evidence="1 7">Multi-pass membrane protein</topology>
    </subcellularLocation>
</comment>
<dbReference type="Gene3D" id="1.10.3720.10">
    <property type="entry name" value="MetI-like"/>
    <property type="match status" value="1"/>
</dbReference>
<feature type="transmembrane region" description="Helical" evidence="7">
    <location>
        <begin position="75"/>
        <end position="98"/>
    </location>
</feature>
<dbReference type="InterPro" id="IPR035906">
    <property type="entry name" value="MetI-like_sf"/>
</dbReference>
<keyword evidence="5 7" id="KW-1133">Transmembrane helix</keyword>
<accession>A0A9D1LNL2</accession>
<dbReference type="PANTHER" id="PTHR43744:SF8">
    <property type="entry name" value="SN-GLYCEROL-3-PHOSPHATE TRANSPORT SYSTEM PERMEASE PROTEIN UGPE"/>
    <property type="match status" value="1"/>
</dbReference>
<evidence type="ECO:0000313" key="10">
    <source>
        <dbReference type="Proteomes" id="UP000824070"/>
    </source>
</evidence>
<dbReference type="EMBL" id="DVMV01000018">
    <property type="protein sequence ID" value="HIU45166.1"/>
    <property type="molecule type" value="Genomic_DNA"/>
</dbReference>
<proteinExistence type="inferred from homology"/>
<keyword evidence="2 7" id="KW-0813">Transport</keyword>
<organism evidence="9 10">
    <name type="scientific">Candidatus Alloenteromonas pullicola</name>
    <dbReference type="NCBI Taxonomy" id="2840784"/>
    <lineage>
        <taxon>Bacteria</taxon>
        <taxon>Bacillati</taxon>
        <taxon>Bacillota</taxon>
        <taxon>Bacillota incertae sedis</taxon>
        <taxon>Candidatus Alloenteromonas</taxon>
    </lineage>
</organism>
<feature type="transmembrane region" description="Helical" evidence="7">
    <location>
        <begin position="187"/>
        <end position="209"/>
    </location>
</feature>
<evidence type="ECO:0000259" key="8">
    <source>
        <dbReference type="PROSITE" id="PS50928"/>
    </source>
</evidence>
<dbReference type="Pfam" id="PF00528">
    <property type="entry name" value="BPD_transp_1"/>
    <property type="match status" value="1"/>
</dbReference>
<protein>
    <submittedName>
        <fullName evidence="9">Carbohydrate ABC transporter permease</fullName>
    </submittedName>
</protein>
<keyword evidence="3" id="KW-1003">Cell membrane</keyword>
<dbReference type="PANTHER" id="PTHR43744">
    <property type="entry name" value="ABC TRANSPORTER PERMEASE PROTEIN MG189-RELATED-RELATED"/>
    <property type="match status" value="1"/>
</dbReference>
<dbReference type="GO" id="GO:0055085">
    <property type="term" value="P:transmembrane transport"/>
    <property type="evidence" value="ECO:0007669"/>
    <property type="project" value="InterPro"/>
</dbReference>
<evidence type="ECO:0000256" key="7">
    <source>
        <dbReference type="RuleBase" id="RU363032"/>
    </source>
</evidence>
<comment type="caution">
    <text evidence="9">The sequence shown here is derived from an EMBL/GenBank/DDBJ whole genome shotgun (WGS) entry which is preliminary data.</text>
</comment>
<name>A0A9D1LNL2_9FIRM</name>
<dbReference type="AlphaFoldDB" id="A0A9D1LNL2"/>
<feature type="transmembrane region" description="Helical" evidence="7">
    <location>
        <begin position="110"/>
        <end position="131"/>
    </location>
</feature>
<evidence type="ECO:0000256" key="5">
    <source>
        <dbReference type="ARBA" id="ARBA00022989"/>
    </source>
</evidence>
<evidence type="ECO:0000256" key="4">
    <source>
        <dbReference type="ARBA" id="ARBA00022692"/>
    </source>
</evidence>
<sequence>MKRTSGAFKRLIPNIVILVCILLLLAMTLFPLLLLIFNSFKMYTDDPLQWPSPENGNMFTAEGYSLVWGYIKGNYINSLVITFAVSIGTTLFGSMAGYAFAKYEFPFKNAIFICILAFMMVPGLLTLISRYSLVVNLGLNDNIWGVILPQISASLPFATFLTRTFFQGLPKEMFEAARMDGIGEGRKFFKLVVPLSQPIIITLLVQTFVSQWNDYLWSRLVLQSEDLQTLPIVLVNLTDTLGPISYCLPFAGYVLSAIPLVIIFIVGNKKFIEGMTSGAFKM</sequence>
<evidence type="ECO:0000256" key="2">
    <source>
        <dbReference type="ARBA" id="ARBA00022448"/>
    </source>
</evidence>
<evidence type="ECO:0000256" key="3">
    <source>
        <dbReference type="ARBA" id="ARBA00022475"/>
    </source>
</evidence>
<feature type="transmembrane region" description="Helical" evidence="7">
    <location>
        <begin position="12"/>
        <end position="37"/>
    </location>
</feature>
<dbReference type="InterPro" id="IPR000515">
    <property type="entry name" value="MetI-like"/>
</dbReference>